<dbReference type="GO" id="GO:0019877">
    <property type="term" value="P:diaminopimelate biosynthetic process"/>
    <property type="evidence" value="ECO:0007669"/>
    <property type="project" value="UniProtKB-KW"/>
</dbReference>
<evidence type="ECO:0000256" key="12">
    <source>
        <dbReference type="NCBIfam" id="TIGR00036"/>
    </source>
</evidence>
<dbReference type="SUPFAM" id="SSF55347">
    <property type="entry name" value="Glyceraldehyde-3-phosphate dehydrogenase-like, C-terminal domain"/>
    <property type="match status" value="1"/>
</dbReference>
<gene>
    <name evidence="15" type="ORF">HQ38_03735</name>
</gene>
<dbReference type="InterPro" id="IPR022663">
    <property type="entry name" value="DapB_C"/>
</dbReference>
<dbReference type="PIRSF" id="PIRSF000161">
    <property type="entry name" value="DHPR"/>
    <property type="match status" value="1"/>
</dbReference>
<dbReference type="Pfam" id="PF01113">
    <property type="entry name" value="DapB_N"/>
    <property type="match status" value="1"/>
</dbReference>
<dbReference type="InterPro" id="IPR023940">
    <property type="entry name" value="DHDPR_bac"/>
</dbReference>
<dbReference type="PANTHER" id="PTHR20836">
    <property type="entry name" value="DIHYDRODIPICOLINATE REDUCTASE"/>
    <property type="match status" value="1"/>
</dbReference>
<keyword evidence="2" id="KW-0028">Amino-acid biosynthesis</keyword>
<comment type="similarity">
    <text evidence="1">Belongs to the DapB family.</text>
</comment>
<evidence type="ECO:0000259" key="14">
    <source>
        <dbReference type="Pfam" id="PF05173"/>
    </source>
</evidence>
<name>A0AB34PGC2_9PORP</name>
<dbReference type="GO" id="GO:0008839">
    <property type="term" value="F:4-hydroxy-tetrahydrodipicolinate reductase"/>
    <property type="evidence" value="ECO:0007669"/>
    <property type="project" value="UniProtKB-UniRule"/>
</dbReference>
<evidence type="ECO:0000256" key="6">
    <source>
        <dbReference type="ARBA" id="ARBA00023027"/>
    </source>
</evidence>
<accession>A0AB34PGC2</accession>
<dbReference type="Proteomes" id="UP000030136">
    <property type="component" value="Unassembled WGS sequence"/>
</dbReference>
<feature type="domain" description="Dihydrodipicolinate reductase C-terminal" evidence="14">
    <location>
        <begin position="108"/>
        <end position="242"/>
    </location>
</feature>
<dbReference type="Gene3D" id="3.40.50.720">
    <property type="entry name" value="NAD(P)-binding Rossmann-like Domain"/>
    <property type="match status" value="1"/>
</dbReference>
<feature type="domain" description="Dihydrodipicolinate reductase N-terminal" evidence="13">
    <location>
        <begin position="1"/>
        <end position="105"/>
    </location>
</feature>
<proteinExistence type="inferred from homology"/>
<dbReference type="NCBIfam" id="TIGR00036">
    <property type="entry name" value="dapB"/>
    <property type="match status" value="1"/>
</dbReference>
<keyword evidence="5" id="KW-0560">Oxidoreductase</keyword>
<dbReference type="SUPFAM" id="SSF51735">
    <property type="entry name" value="NAD(P)-binding Rossmann-fold domains"/>
    <property type="match status" value="1"/>
</dbReference>
<keyword evidence="4" id="KW-0220">Diaminopimelate biosynthesis</keyword>
<dbReference type="EMBL" id="JQJC01000010">
    <property type="protein sequence ID" value="KGN95397.1"/>
    <property type="molecule type" value="Genomic_DNA"/>
</dbReference>
<evidence type="ECO:0000256" key="8">
    <source>
        <dbReference type="ARBA" id="ARBA00037922"/>
    </source>
</evidence>
<protein>
    <recommendedName>
        <fullName evidence="9 12">4-hydroxy-tetrahydrodipicolinate reductase</fullName>
        <ecNumber evidence="9 12">1.17.1.8</ecNumber>
    </recommendedName>
</protein>
<sequence>MKIVLIGYGRMGHAIEAEALRRGHTILLTIDKDEEVKFLSPLLSQADVVVEFTGPATAEANCKRILDKGLPLVSGSTGFMTRDLLEEFRCLCEERECTFFYASNFSPGVNMLFALNRQLASMMSAYPDYQPAIHEVHHTHKLDKPSGTAVSLANDLIDNNRLYSDWSLVEDGQSPLLSNTIGISADREGEVCGIHEVCYTSQIDKISIRHEAFSRDGFAQGAVMAAEYATTHRGFLSMAELLGIKQG</sequence>
<organism evidence="15 16">
    <name type="scientific">Porphyromonas crevioricanis</name>
    <dbReference type="NCBI Taxonomy" id="393921"/>
    <lineage>
        <taxon>Bacteria</taxon>
        <taxon>Pseudomonadati</taxon>
        <taxon>Bacteroidota</taxon>
        <taxon>Bacteroidia</taxon>
        <taxon>Bacteroidales</taxon>
        <taxon>Porphyromonadaceae</taxon>
        <taxon>Porphyromonas</taxon>
    </lineage>
</organism>
<dbReference type="InterPro" id="IPR036291">
    <property type="entry name" value="NAD(P)-bd_dom_sf"/>
</dbReference>
<reference evidence="15 16" key="1">
    <citation type="submission" date="2014-08" db="EMBL/GenBank/DDBJ databases">
        <title>Porphyromonas crevioricanis strain:COT-253_OH1447 Genome sequencing.</title>
        <authorList>
            <person name="Wallis C."/>
            <person name="Deusch O."/>
            <person name="O'Flynn C."/>
            <person name="Davis I."/>
            <person name="Jospin G."/>
            <person name="Darling A.E."/>
            <person name="Coil D.A."/>
            <person name="Alexiev A."/>
            <person name="Horsfall A."/>
            <person name="Kirkwood N."/>
            <person name="Harris S."/>
            <person name="Eisen J.A."/>
        </authorList>
    </citation>
    <scope>NUCLEOTIDE SEQUENCE [LARGE SCALE GENOMIC DNA]</scope>
    <source>
        <strain evidence="16">COT-253 OH1447</strain>
    </source>
</reference>
<evidence type="ECO:0000313" key="15">
    <source>
        <dbReference type="EMBL" id="KGN95397.1"/>
    </source>
</evidence>
<comment type="catalytic activity">
    <reaction evidence="10">
        <text>(S)-2,3,4,5-tetrahydrodipicolinate + NADP(+) + H2O = (2S,4S)-4-hydroxy-2,3,4,5-tetrahydrodipicolinate + NADPH + H(+)</text>
        <dbReference type="Rhea" id="RHEA:35331"/>
        <dbReference type="ChEBI" id="CHEBI:15377"/>
        <dbReference type="ChEBI" id="CHEBI:15378"/>
        <dbReference type="ChEBI" id="CHEBI:16845"/>
        <dbReference type="ChEBI" id="CHEBI:57783"/>
        <dbReference type="ChEBI" id="CHEBI:58349"/>
        <dbReference type="ChEBI" id="CHEBI:67139"/>
        <dbReference type="EC" id="1.17.1.8"/>
    </reaction>
</comment>
<dbReference type="PANTHER" id="PTHR20836:SF0">
    <property type="entry name" value="4-HYDROXY-TETRAHYDRODIPICOLINATE REDUCTASE 1, CHLOROPLASTIC-RELATED"/>
    <property type="match status" value="1"/>
</dbReference>
<keyword evidence="3" id="KW-0521">NADP</keyword>
<dbReference type="Pfam" id="PF05173">
    <property type="entry name" value="DapB_C"/>
    <property type="match status" value="1"/>
</dbReference>
<evidence type="ECO:0000256" key="5">
    <source>
        <dbReference type="ARBA" id="ARBA00023002"/>
    </source>
</evidence>
<evidence type="ECO:0000256" key="2">
    <source>
        <dbReference type="ARBA" id="ARBA00022605"/>
    </source>
</evidence>
<comment type="catalytic activity">
    <reaction evidence="11">
        <text>(S)-2,3,4,5-tetrahydrodipicolinate + NAD(+) + H2O = (2S,4S)-4-hydroxy-2,3,4,5-tetrahydrodipicolinate + NADH + H(+)</text>
        <dbReference type="Rhea" id="RHEA:35323"/>
        <dbReference type="ChEBI" id="CHEBI:15377"/>
        <dbReference type="ChEBI" id="CHEBI:15378"/>
        <dbReference type="ChEBI" id="CHEBI:16845"/>
        <dbReference type="ChEBI" id="CHEBI:57540"/>
        <dbReference type="ChEBI" id="CHEBI:57945"/>
        <dbReference type="ChEBI" id="CHEBI:67139"/>
        <dbReference type="EC" id="1.17.1.8"/>
    </reaction>
</comment>
<evidence type="ECO:0000256" key="3">
    <source>
        <dbReference type="ARBA" id="ARBA00022857"/>
    </source>
</evidence>
<keyword evidence="7" id="KW-0457">Lysine biosynthesis</keyword>
<dbReference type="InterPro" id="IPR000846">
    <property type="entry name" value="DapB_N"/>
</dbReference>
<evidence type="ECO:0000256" key="11">
    <source>
        <dbReference type="ARBA" id="ARBA00049396"/>
    </source>
</evidence>
<evidence type="ECO:0000313" key="16">
    <source>
        <dbReference type="Proteomes" id="UP000030136"/>
    </source>
</evidence>
<dbReference type="AlphaFoldDB" id="A0AB34PGC2"/>
<evidence type="ECO:0000256" key="9">
    <source>
        <dbReference type="ARBA" id="ARBA00038983"/>
    </source>
</evidence>
<evidence type="ECO:0000256" key="7">
    <source>
        <dbReference type="ARBA" id="ARBA00023154"/>
    </source>
</evidence>
<dbReference type="Gene3D" id="3.30.360.10">
    <property type="entry name" value="Dihydrodipicolinate Reductase, domain 2"/>
    <property type="match status" value="1"/>
</dbReference>
<dbReference type="GO" id="GO:0005829">
    <property type="term" value="C:cytosol"/>
    <property type="evidence" value="ECO:0007669"/>
    <property type="project" value="TreeGrafter"/>
</dbReference>
<comment type="caution">
    <text evidence="15">The sequence shown here is derived from an EMBL/GenBank/DDBJ whole genome shotgun (WGS) entry which is preliminary data.</text>
</comment>
<evidence type="ECO:0000256" key="4">
    <source>
        <dbReference type="ARBA" id="ARBA00022915"/>
    </source>
</evidence>
<comment type="pathway">
    <text evidence="8">Amino-acid biosynthesis; L-lysine biosynthesis via DAP pathway; (S)-tetrahydrodipicolinate from L-aspartate: step 4/4.</text>
</comment>
<evidence type="ECO:0000256" key="10">
    <source>
        <dbReference type="ARBA" id="ARBA00049080"/>
    </source>
</evidence>
<keyword evidence="6" id="KW-0520">NAD</keyword>
<dbReference type="EC" id="1.17.1.8" evidence="9 12"/>
<dbReference type="GO" id="GO:0009089">
    <property type="term" value="P:lysine biosynthetic process via diaminopimelate"/>
    <property type="evidence" value="ECO:0007669"/>
    <property type="project" value="UniProtKB-UniRule"/>
</dbReference>
<dbReference type="RefSeq" id="WP_023938056.1">
    <property type="nucleotide sequence ID" value="NZ_FUXH01000016.1"/>
</dbReference>
<evidence type="ECO:0000256" key="1">
    <source>
        <dbReference type="ARBA" id="ARBA00006642"/>
    </source>
</evidence>
<evidence type="ECO:0000259" key="13">
    <source>
        <dbReference type="Pfam" id="PF01113"/>
    </source>
</evidence>